<organism evidence="1 2">
    <name type="scientific">Melastoma candidum</name>
    <dbReference type="NCBI Taxonomy" id="119954"/>
    <lineage>
        <taxon>Eukaryota</taxon>
        <taxon>Viridiplantae</taxon>
        <taxon>Streptophyta</taxon>
        <taxon>Embryophyta</taxon>
        <taxon>Tracheophyta</taxon>
        <taxon>Spermatophyta</taxon>
        <taxon>Magnoliopsida</taxon>
        <taxon>eudicotyledons</taxon>
        <taxon>Gunneridae</taxon>
        <taxon>Pentapetalae</taxon>
        <taxon>rosids</taxon>
        <taxon>malvids</taxon>
        <taxon>Myrtales</taxon>
        <taxon>Melastomataceae</taxon>
        <taxon>Melastomatoideae</taxon>
        <taxon>Melastomateae</taxon>
        <taxon>Melastoma</taxon>
    </lineage>
</organism>
<sequence>MASAANPSNRVYEDFDPTFEWANEDEADILLLFLPGFRKEQIKVQITSAGNLMVTGERQVGDNRWSRFRKEMPIKPNYDSNKISAKYENGILFVKHMKKITTLAKEPRQDVKPAAESSRPPKVTAPVAPKEKKQKGVMEPPKPPKAPMKKPEEGQKPKEKTPEIKEEATDVKPRNERKNAGVTADEKKMKDANAVDKKKPDAGNITEANLPQKGETSTATDNTKKNMDRKPDDSGAGALKKKELLPPRSRLNQVPKPTTYKQAIGDFVVNLKKPRNLITTVAAVLLVVIIGLSVKTAINSLGQPQASGPQNSEL</sequence>
<evidence type="ECO:0000313" key="1">
    <source>
        <dbReference type="EMBL" id="KAI4386164.1"/>
    </source>
</evidence>
<accession>A0ACB9S8J6</accession>
<keyword evidence="2" id="KW-1185">Reference proteome</keyword>
<dbReference type="Proteomes" id="UP001057402">
    <property type="component" value="Chromosome 2"/>
</dbReference>
<dbReference type="EMBL" id="CM042881">
    <property type="protein sequence ID" value="KAI4386164.1"/>
    <property type="molecule type" value="Genomic_DNA"/>
</dbReference>
<protein>
    <submittedName>
        <fullName evidence="1">Uncharacterized protein</fullName>
    </submittedName>
</protein>
<gene>
    <name evidence="1" type="ORF">MLD38_004122</name>
</gene>
<reference evidence="2" key="1">
    <citation type="journal article" date="2023" name="Front. Plant Sci.">
        <title>Chromosomal-level genome assembly of Melastoma candidum provides insights into trichome evolution.</title>
        <authorList>
            <person name="Zhong Y."/>
            <person name="Wu W."/>
            <person name="Sun C."/>
            <person name="Zou P."/>
            <person name="Liu Y."/>
            <person name="Dai S."/>
            <person name="Zhou R."/>
        </authorList>
    </citation>
    <scope>NUCLEOTIDE SEQUENCE [LARGE SCALE GENOMIC DNA]</scope>
</reference>
<name>A0ACB9S8J6_9MYRT</name>
<evidence type="ECO:0000313" key="2">
    <source>
        <dbReference type="Proteomes" id="UP001057402"/>
    </source>
</evidence>
<comment type="caution">
    <text evidence="1">The sequence shown here is derived from an EMBL/GenBank/DDBJ whole genome shotgun (WGS) entry which is preliminary data.</text>
</comment>
<proteinExistence type="predicted"/>